<dbReference type="Pfam" id="PF02515">
    <property type="entry name" value="CoA_transf_3"/>
    <property type="match status" value="1"/>
</dbReference>
<keyword evidence="1" id="KW-0808">Transferase</keyword>
<dbReference type="PANTHER" id="PTHR48207">
    <property type="entry name" value="SUCCINATE--HYDROXYMETHYLGLUTARATE COA-TRANSFERASE"/>
    <property type="match status" value="1"/>
</dbReference>
<dbReference type="Gene3D" id="3.40.50.10540">
    <property type="entry name" value="Crotonobetainyl-coa:carnitine coa-transferase, domain 1"/>
    <property type="match status" value="1"/>
</dbReference>
<name>A8S5Q6_ENTBW</name>
<reference evidence="2 3" key="1">
    <citation type="submission" date="2007-08" db="EMBL/GenBank/DDBJ databases">
        <authorList>
            <person name="Fulton L."/>
            <person name="Clifton S."/>
            <person name="Fulton B."/>
            <person name="Xu J."/>
            <person name="Minx P."/>
            <person name="Pepin K.H."/>
            <person name="Johnson M."/>
            <person name="Thiruvilangam P."/>
            <person name="Bhonagiri V."/>
            <person name="Nash W.E."/>
            <person name="Mardis E.R."/>
            <person name="Wilson R.K."/>
        </authorList>
    </citation>
    <scope>NUCLEOTIDE SEQUENCE [LARGE SCALE GENOMIC DNA]</scope>
    <source>
        <strain evidence="3">ATCC BAA-613 / DSM 15670 / CCUG 46953 / JCM 12243 / WAL 16351</strain>
    </source>
</reference>
<organism evidence="2 3">
    <name type="scientific">Enterocloster bolteae (strain ATCC BAA-613 / DSM 15670 / CCUG 46953 / JCM 12243 / WAL 16351)</name>
    <name type="common">Clostridium bolteae</name>
    <dbReference type="NCBI Taxonomy" id="411902"/>
    <lineage>
        <taxon>Bacteria</taxon>
        <taxon>Bacillati</taxon>
        <taxon>Bacillota</taxon>
        <taxon>Clostridia</taxon>
        <taxon>Lachnospirales</taxon>
        <taxon>Lachnospiraceae</taxon>
        <taxon>Enterocloster</taxon>
    </lineage>
</organism>
<evidence type="ECO:0000256" key="1">
    <source>
        <dbReference type="ARBA" id="ARBA00022679"/>
    </source>
</evidence>
<dbReference type="GO" id="GO:0008410">
    <property type="term" value="F:CoA-transferase activity"/>
    <property type="evidence" value="ECO:0007669"/>
    <property type="project" value="TreeGrafter"/>
</dbReference>
<reference evidence="2 3" key="2">
    <citation type="submission" date="2007-09" db="EMBL/GenBank/DDBJ databases">
        <title>Draft genome sequence of Clostridium bolteae (ATCC BAA-613).</title>
        <authorList>
            <person name="Sudarsanam P."/>
            <person name="Ley R."/>
            <person name="Guruge J."/>
            <person name="Turnbaugh P.J."/>
            <person name="Mahowald M."/>
            <person name="Liep D."/>
            <person name="Gordon J."/>
        </authorList>
    </citation>
    <scope>NUCLEOTIDE SEQUENCE [LARGE SCALE GENOMIC DNA]</scope>
    <source>
        <strain evidence="3">ATCC BAA-613 / DSM 15670 / CCUG 46953 / JCM 12243 / WAL 16351</strain>
    </source>
</reference>
<dbReference type="PANTHER" id="PTHR48207:SF3">
    <property type="entry name" value="SUCCINATE--HYDROXYMETHYLGLUTARATE COA-TRANSFERASE"/>
    <property type="match status" value="1"/>
</dbReference>
<protein>
    <recommendedName>
        <fullName evidence="4">CoA transferase</fullName>
    </recommendedName>
</protein>
<dbReference type="PaxDb" id="411902-CLOBOL_07284"/>
<accession>A8S5Q6</accession>
<proteinExistence type="predicted"/>
<comment type="caution">
    <text evidence="2">The sequence shown here is derived from an EMBL/GenBank/DDBJ whole genome shotgun (WGS) entry which is preliminary data.</text>
</comment>
<dbReference type="InterPro" id="IPR044855">
    <property type="entry name" value="CoA-Trfase_III_dom3_sf"/>
</dbReference>
<evidence type="ECO:0000313" key="3">
    <source>
        <dbReference type="Proteomes" id="UP000005396"/>
    </source>
</evidence>
<dbReference type="eggNOG" id="COG1804">
    <property type="taxonomic scope" value="Bacteria"/>
</dbReference>
<dbReference type="SUPFAM" id="SSF89796">
    <property type="entry name" value="CoA-transferase family III (CaiB/BaiF)"/>
    <property type="match status" value="1"/>
</dbReference>
<evidence type="ECO:0008006" key="4">
    <source>
        <dbReference type="Google" id="ProtNLM"/>
    </source>
</evidence>
<dbReference type="InterPro" id="IPR023606">
    <property type="entry name" value="CoA-Trfase_III_dom_1_sf"/>
</dbReference>
<dbReference type="RefSeq" id="WP_002568789.1">
    <property type="nucleotide sequence ID" value="NZ_DS480725.1"/>
</dbReference>
<gene>
    <name evidence="2" type="ORF">CLOBOL_07284</name>
</gene>
<sequence>MSKPLEGFRILDFSQFMSGPMCTLLLSDFGAEVIKIENPPIGDNTRYGNIIDHEVSSHFATRNRGKKSIVLNMKDEAHKKLFLELVKTADAVIENYKPGTMEKFGINYEVLKEINPGIVFTSISGYGQDGPYASHAAFDQTVQAESGMMSITGPEGGEPVKSGGSIADYSGGLMACIGTLMGILEAQKTGHGRRVDVSMMDSLIFCLENQFSSYLMTGKVPRPMGNSYASSAPIGAYKCKDGKSLMITVGTDAQWKTFCEALNQPQWYANEGWATMTQRAADYKAIDAEVNRVFSRYDSDEVADMLFKGKCVYGRINDFEAVANHPQVRHRRTIVNANYANGVTFRVPGNPILMSDLERETDYTAAELGENTFEVLGEVADQETLHRLFDPVLEKAAEAQKAIYSKSK</sequence>
<dbReference type="EMBL" id="ABCC02000076">
    <property type="protein sequence ID" value="EDP12530.1"/>
    <property type="molecule type" value="Genomic_DNA"/>
</dbReference>
<dbReference type="InterPro" id="IPR050483">
    <property type="entry name" value="CoA-transferase_III_domain"/>
</dbReference>
<dbReference type="Proteomes" id="UP000005396">
    <property type="component" value="Unassembled WGS sequence"/>
</dbReference>
<dbReference type="HOGENOM" id="CLU_033975_0_0_9"/>
<dbReference type="AlphaFoldDB" id="A8S5Q6"/>
<evidence type="ECO:0000313" key="2">
    <source>
        <dbReference type="EMBL" id="EDP12530.1"/>
    </source>
</evidence>
<dbReference type="InterPro" id="IPR003673">
    <property type="entry name" value="CoA-Trfase_fam_III"/>
</dbReference>
<dbReference type="Gene3D" id="3.30.1540.10">
    <property type="entry name" value="formyl-coa transferase, domain 3"/>
    <property type="match status" value="1"/>
</dbReference>